<dbReference type="RefSeq" id="WP_135974257.1">
    <property type="nucleotide sequence ID" value="NZ_CP039291.1"/>
</dbReference>
<evidence type="ECO:0000256" key="4">
    <source>
        <dbReference type="ARBA" id="ARBA00022692"/>
    </source>
</evidence>
<dbReference type="PANTHER" id="PTHR23513:SF11">
    <property type="entry name" value="STAPHYLOFERRIN A TRANSPORTER"/>
    <property type="match status" value="1"/>
</dbReference>
<dbReference type="Gene3D" id="1.20.1250.20">
    <property type="entry name" value="MFS general substrate transporter like domains"/>
    <property type="match status" value="1"/>
</dbReference>
<evidence type="ECO:0000256" key="3">
    <source>
        <dbReference type="ARBA" id="ARBA00022475"/>
    </source>
</evidence>
<feature type="transmembrane region" description="Helical" evidence="8">
    <location>
        <begin position="373"/>
        <end position="395"/>
    </location>
</feature>
<feature type="transmembrane region" description="Helical" evidence="8">
    <location>
        <begin position="12"/>
        <end position="29"/>
    </location>
</feature>
<dbReference type="EMBL" id="CP039291">
    <property type="protein sequence ID" value="QCB94532.1"/>
    <property type="molecule type" value="Genomic_DNA"/>
</dbReference>
<evidence type="ECO:0000313" key="10">
    <source>
        <dbReference type="EMBL" id="QCB94532.1"/>
    </source>
</evidence>
<evidence type="ECO:0000256" key="5">
    <source>
        <dbReference type="ARBA" id="ARBA00022989"/>
    </source>
</evidence>
<dbReference type="PANTHER" id="PTHR23513">
    <property type="entry name" value="INTEGRAL MEMBRANE EFFLUX PROTEIN-RELATED"/>
    <property type="match status" value="1"/>
</dbReference>
<name>A0A4P7SK28_9CELL</name>
<feature type="domain" description="Major facilitator superfamily (MFS) profile" evidence="9">
    <location>
        <begin position="4"/>
        <end position="396"/>
    </location>
</feature>
<evidence type="ECO:0000256" key="8">
    <source>
        <dbReference type="SAM" id="Phobius"/>
    </source>
</evidence>
<feature type="transmembrane region" description="Helical" evidence="8">
    <location>
        <begin position="173"/>
        <end position="192"/>
    </location>
</feature>
<dbReference type="GO" id="GO:0022857">
    <property type="term" value="F:transmembrane transporter activity"/>
    <property type="evidence" value="ECO:0007669"/>
    <property type="project" value="InterPro"/>
</dbReference>
<keyword evidence="6 8" id="KW-0472">Membrane</keyword>
<keyword evidence="3" id="KW-1003">Cell membrane</keyword>
<dbReference type="Proteomes" id="UP000296469">
    <property type="component" value="Chromosome"/>
</dbReference>
<feature type="transmembrane region" description="Helical" evidence="8">
    <location>
        <begin position="223"/>
        <end position="247"/>
    </location>
</feature>
<keyword evidence="11" id="KW-1185">Reference proteome</keyword>
<evidence type="ECO:0000256" key="6">
    <source>
        <dbReference type="ARBA" id="ARBA00023136"/>
    </source>
</evidence>
<keyword evidence="5 8" id="KW-1133">Transmembrane helix</keyword>
<dbReference type="KEGG" id="celz:E5225_14185"/>
<proteinExistence type="predicted"/>
<dbReference type="CDD" id="cd06173">
    <property type="entry name" value="MFS_MefA_like"/>
    <property type="match status" value="1"/>
</dbReference>
<feature type="region of interest" description="Disordered" evidence="7">
    <location>
        <begin position="433"/>
        <end position="460"/>
    </location>
</feature>
<dbReference type="AlphaFoldDB" id="A0A4P7SK28"/>
<gene>
    <name evidence="10" type="ORF">E5225_14185</name>
</gene>
<dbReference type="Pfam" id="PF05977">
    <property type="entry name" value="MFS_3"/>
    <property type="match status" value="1"/>
</dbReference>
<evidence type="ECO:0000313" key="11">
    <source>
        <dbReference type="Proteomes" id="UP000296469"/>
    </source>
</evidence>
<feature type="compositionally biased region" description="Low complexity" evidence="7">
    <location>
        <begin position="433"/>
        <end position="447"/>
    </location>
</feature>
<feature type="transmembrane region" description="Helical" evidence="8">
    <location>
        <begin position="80"/>
        <end position="101"/>
    </location>
</feature>
<dbReference type="SUPFAM" id="SSF103473">
    <property type="entry name" value="MFS general substrate transporter"/>
    <property type="match status" value="1"/>
</dbReference>
<dbReference type="InterPro" id="IPR020846">
    <property type="entry name" value="MFS_dom"/>
</dbReference>
<feature type="transmembrane region" description="Helical" evidence="8">
    <location>
        <begin position="311"/>
        <end position="333"/>
    </location>
</feature>
<dbReference type="InterPro" id="IPR036259">
    <property type="entry name" value="MFS_trans_sf"/>
</dbReference>
<evidence type="ECO:0000259" key="9">
    <source>
        <dbReference type="PROSITE" id="PS50850"/>
    </source>
</evidence>
<sequence length="460" mass="48370">MSATFSSLTFRNYRLWFAGALVANVGTWMQRVAQDWLVLTQLTADSGVAVGITTALQFGPTLVLSAWAGVLADRFDRRKLLVLTQVAQGVLAAGLGALVLSGHAQLWHVYVFAGLLGCVTAIDGPVRQTFVAELVPAGRLSNAVGLNSASFNAARLIGPGAAGLLIAAVGTGWVFVINAVTFAATIVSLVLMRRADLYPMPHAKRAKGQIREGVAYVRNRSDILVIMVVVGVVSTFGLNFQLTSALMARLEFGRGAQEYGILGSVLAIGSLTGALLAARRERPRVRLVIGAAFAFGVTTGVMALMPTYTSYAIACIPVGFASLTMMTAANTAIQMSTDPAMRGRVMALYMMVFLGATPIGSPIVGWIGETFGARWSIGVGSISALLVSVGAAWWARSHWNVRLRYHVTGRPHVEVVHLGLPGGDADAEDALSANAAGERRAASAPARVGAQEAADRQHAA</sequence>
<evidence type="ECO:0000256" key="7">
    <source>
        <dbReference type="SAM" id="MobiDB-lite"/>
    </source>
</evidence>
<dbReference type="GO" id="GO:0005886">
    <property type="term" value="C:plasma membrane"/>
    <property type="evidence" value="ECO:0007669"/>
    <property type="project" value="UniProtKB-SubCell"/>
</dbReference>
<protein>
    <submittedName>
        <fullName evidence="10">MFS transporter</fullName>
    </submittedName>
</protein>
<feature type="transmembrane region" description="Helical" evidence="8">
    <location>
        <begin position="49"/>
        <end position="68"/>
    </location>
</feature>
<feature type="transmembrane region" description="Helical" evidence="8">
    <location>
        <begin position="345"/>
        <end position="367"/>
    </location>
</feature>
<keyword evidence="2" id="KW-0813">Transport</keyword>
<evidence type="ECO:0000256" key="1">
    <source>
        <dbReference type="ARBA" id="ARBA00004651"/>
    </source>
</evidence>
<dbReference type="InterPro" id="IPR010290">
    <property type="entry name" value="TM_effector"/>
</dbReference>
<feature type="transmembrane region" description="Helical" evidence="8">
    <location>
        <begin position="259"/>
        <end position="278"/>
    </location>
</feature>
<organism evidence="10 11">
    <name type="scientific">Cellulomonas shaoxiangyii</name>
    <dbReference type="NCBI Taxonomy" id="2566013"/>
    <lineage>
        <taxon>Bacteria</taxon>
        <taxon>Bacillati</taxon>
        <taxon>Actinomycetota</taxon>
        <taxon>Actinomycetes</taxon>
        <taxon>Micrococcales</taxon>
        <taxon>Cellulomonadaceae</taxon>
        <taxon>Cellulomonas</taxon>
    </lineage>
</organism>
<evidence type="ECO:0000256" key="2">
    <source>
        <dbReference type="ARBA" id="ARBA00022448"/>
    </source>
</evidence>
<comment type="subcellular location">
    <subcellularLocation>
        <location evidence="1">Cell membrane</location>
        <topology evidence="1">Multi-pass membrane protein</topology>
    </subcellularLocation>
</comment>
<keyword evidence="4 8" id="KW-0812">Transmembrane</keyword>
<dbReference type="PROSITE" id="PS50850">
    <property type="entry name" value="MFS"/>
    <property type="match status" value="1"/>
</dbReference>
<reference evidence="10 11" key="1">
    <citation type="submission" date="2019-04" db="EMBL/GenBank/DDBJ databases">
        <title>Isolation and identification of Cellulomonas shaoxiangyii sp. Nov. isolated from feces of the Tibetan antelopes (Pantholops hodgsonii) in the Qinghai-Tibet plateau of China.</title>
        <authorList>
            <person name="Tian Z."/>
        </authorList>
    </citation>
    <scope>NUCLEOTIDE SEQUENCE [LARGE SCALE GENOMIC DNA]</scope>
    <source>
        <strain evidence="10 11">Z28</strain>
    </source>
</reference>
<accession>A0A4P7SK28</accession>
<feature type="transmembrane region" description="Helical" evidence="8">
    <location>
        <begin position="285"/>
        <end position="305"/>
    </location>
</feature>
<dbReference type="OrthoDB" id="9775268at2"/>